<feature type="repeat" description="ANK" evidence="3">
    <location>
        <begin position="292"/>
        <end position="326"/>
    </location>
</feature>
<feature type="region of interest" description="Disordered" evidence="4">
    <location>
        <begin position="560"/>
        <end position="590"/>
    </location>
</feature>
<dbReference type="SUPFAM" id="SSF48403">
    <property type="entry name" value="Ankyrin repeat"/>
    <property type="match status" value="1"/>
</dbReference>
<dbReference type="EMBL" id="KL197720">
    <property type="protein sequence ID" value="KDQ57205.1"/>
    <property type="molecule type" value="Genomic_DNA"/>
</dbReference>
<dbReference type="PROSITE" id="PS50297">
    <property type="entry name" value="ANK_REP_REGION"/>
    <property type="match status" value="1"/>
</dbReference>
<organism evidence="5 6">
    <name type="scientific">Jaapia argillacea MUCL 33604</name>
    <dbReference type="NCBI Taxonomy" id="933084"/>
    <lineage>
        <taxon>Eukaryota</taxon>
        <taxon>Fungi</taxon>
        <taxon>Dikarya</taxon>
        <taxon>Basidiomycota</taxon>
        <taxon>Agaricomycotina</taxon>
        <taxon>Agaricomycetes</taxon>
        <taxon>Agaricomycetidae</taxon>
        <taxon>Jaapiales</taxon>
        <taxon>Jaapiaceae</taxon>
        <taxon>Jaapia</taxon>
    </lineage>
</organism>
<keyword evidence="2 3" id="KW-0040">ANK repeat</keyword>
<dbReference type="PANTHER" id="PTHR24161">
    <property type="entry name" value="ANK_REP_REGION DOMAIN-CONTAINING PROTEIN-RELATED"/>
    <property type="match status" value="1"/>
</dbReference>
<dbReference type="InParanoid" id="A0A067PTN3"/>
<dbReference type="InterPro" id="IPR002110">
    <property type="entry name" value="Ankyrin_rpt"/>
</dbReference>
<dbReference type="Gene3D" id="1.25.40.20">
    <property type="entry name" value="Ankyrin repeat-containing domain"/>
    <property type="match status" value="2"/>
</dbReference>
<dbReference type="OrthoDB" id="539213at2759"/>
<name>A0A067PTN3_9AGAM</name>
<evidence type="ECO:0000256" key="2">
    <source>
        <dbReference type="ARBA" id="ARBA00023043"/>
    </source>
</evidence>
<feature type="compositionally biased region" description="Basic and acidic residues" evidence="4">
    <location>
        <begin position="567"/>
        <end position="582"/>
    </location>
</feature>
<proteinExistence type="predicted"/>
<keyword evidence="6" id="KW-1185">Reference proteome</keyword>
<evidence type="ECO:0000256" key="1">
    <source>
        <dbReference type="ARBA" id="ARBA00022737"/>
    </source>
</evidence>
<reference evidence="6" key="1">
    <citation type="journal article" date="2014" name="Proc. Natl. Acad. Sci. U.S.A.">
        <title>Extensive sampling of basidiomycete genomes demonstrates inadequacy of the white-rot/brown-rot paradigm for wood decay fungi.</title>
        <authorList>
            <person name="Riley R."/>
            <person name="Salamov A.A."/>
            <person name="Brown D.W."/>
            <person name="Nagy L.G."/>
            <person name="Floudas D."/>
            <person name="Held B.W."/>
            <person name="Levasseur A."/>
            <person name="Lombard V."/>
            <person name="Morin E."/>
            <person name="Otillar R."/>
            <person name="Lindquist E.A."/>
            <person name="Sun H."/>
            <person name="LaButti K.M."/>
            <person name="Schmutz J."/>
            <person name="Jabbour D."/>
            <person name="Luo H."/>
            <person name="Baker S.E."/>
            <person name="Pisabarro A.G."/>
            <person name="Walton J.D."/>
            <person name="Blanchette R.A."/>
            <person name="Henrissat B."/>
            <person name="Martin F."/>
            <person name="Cullen D."/>
            <person name="Hibbett D.S."/>
            <person name="Grigoriev I.V."/>
        </authorList>
    </citation>
    <scope>NUCLEOTIDE SEQUENCE [LARGE SCALE GENOMIC DNA]</scope>
    <source>
        <strain evidence="6">MUCL 33604</strain>
    </source>
</reference>
<evidence type="ECO:0000313" key="6">
    <source>
        <dbReference type="Proteomes" id="UP000027265"/>
    </source>
</evidence>
<evidence type="ECO:0008006" key="7">
    <source>
        <dbReference type="Google" id="ProtNLM"/>
    </source>
</evidence>
<gene>
    <name evidence="5" type="ORF">JAAARDRAFT_131495</name>
</gene>
<feature type="repeat" description="ANK" evidence="3">
    <location>
        <begin position="136"/>
        <end position="168"/>
    </location>
</feature>
<evidence type="ECO:0000313" key="5">
    <source>
        <dbReference type="EMBL" id="KDQ57205.1"/>
    </source>
</evidence>
<keyword evidence="1" id="KW-0677">Repeat</keyword>
<sequence>MESERHSFQQDLSNAALLDGAIQGDERGVRKALSAGANVNCWDAAGRTALTCALTGECWKKVSMSDASFMSESRLNILRTLLSQRSLSLYVLNAPQAALNGVTPLGMAAWLNSAPAVQVLLEASFGVVSVDGIDEHGATPLMYATRDGNLEVVQHLLVHGARPDSRDEHHRTAVQYALPHPRVLWLCEGSLRRLRALDNHHRNLSPSAHPHTDRLLSLVTSSLPSHERCHPPPVDCFTPAAISKSTLSLIDAIIAGDTTVVHTLLFPPTPSSLPSRPRLETVPVLVNLPDSDGWSPVHYCVSVSRPSVEVLDALYRAGADMSLFTASENYTPLHCLARNAPQIVGGGSYSASTLYDFAIHLIRDLQSPLSARDRDKETCIHVAAERGESVEVLMALLDCDTDNRVREMRNARGLTAANVAKPQFRSLFGIGVKSLRPLSPSSTQTIRPSGSRASIATVSTMTPQQSRLPSPEPDIDVTAVSQEMIENLRSTLASLQDESPSVLPSNLDQLLCTTADKGRAVFANFRTRMAEAANDLADLRSTYRNVDTLLGNVTKAAEEQLGSQSMTDKERWEASCRRRTTDSGDSEQTAVSTLLEDDLPGAKLAPSTSWAGIVGYRHVAVTTEPSVLDIVGPYVEPRVVPWPAWLDTFVLNADSTLYKTHLANLVEVDRELSLTRHHLPPQLRGIEQPISRPGTPRNDMRLRELQDEKKVLTKFVNTMDRKESHSSYTAKLKGWLRKKIKHQQHFRLEIVMDVDEESCAVGREVKVTQLKDGEWEVFENLGRKSLRLSNRVLGTAKADMATIEECAKAAEHYISSASRSISQAERMLEKSINARRELFRSHHLSATRTDEIPAIVIPGFTNSESSSLGTGSSGQLSCVSLASTLIEGDDEDIRVLRRLLMKKIETRLDGALDEIDKMGTWLRVTREVLKSFKRRTGL</sequence>
<dbReference type="PROSITE" id="PS50088">
    <property type="entry name" value="ANK_REPEAT"/>
    <property type="match status" value="2"/>
</dbReference>
<dbReference type="Pfam" id="PF12796">
    <property type="entry name" value="Ank_2"/>
    <property type="match status" value="1"/>
</dbReference>
<dbReference type="InterPro" id="IPR036770">
    <property type="entry name" value="Ankyrin_rpt-contain_sf"/>
</dbReference>
<dbReference type="Proteomes" id="UP000027265">
    <property type="component" value="Unassembled WGS sequence"/>
</dbReference>
<evidence type="ECO:0000256" key="4">
    <source>
        <dbReference type="SAM" id="MobiDB-lite"/>
    </source>
</evidence>
<dbReference type="HOGENOM" id="CLU_013983_0_0_1"/>
<evidence type="ECO:0000256" key="3">
    <source>
        <dbReference type="PROSITE-ProRule" id="PRU00023"/>
    </source>
</evidence>
<accession>A0A067PTN3</accession>
<protein>
    <recommendedName>
        <fullName evidence="7">Ankyrin</fullName>
    </recommendedName>
</protein>
<dbReference type="SMART" id="SM00248">
    <property type="entry name" value="ANK"/>
    <property type="match status" value="6"/>
</dbReference>
<dbReference type="AlphaFoldDB" id="A0A067PTN3"/>
<dbReference type="PANTHER" id="PTHR24161:SF124">
    <property type="entry name" value="TRANSIENT RECEPTOR POTENTIAL CHANNEL PYREXIA"/>
    <property type="match status" value="1"/>
</dbReference>
<dbReference type="STRING" id="933084.A0A067PTN3"/>